<protein>
    <submittedName>
        <fullName evidence="1">Uncharacterized protein</fullName>
    </submittedName>
</protein>
<dbReference type="AlphaFoldDB" id="A0A9P6TBU1"/>
<comment type="caution">
    <text evidence="1">The sequence shown here is derived from an EMBL/GenBank/DDBJ whole genome shotgun (WGS) entry which is preliminary data.</text>
</comment>
<proteinExistence type="predicted"/>
<organism evidence="1 2">
    <name type="scientific">Cronartium quercuum f. sp. fusiforme G11</name>
    <dbReference type="NCBI Taxonomy" id="708437"/>
    <lineage>
        <taxon>Eukaryota</taxon>
        <taxon>Fungi</taxon>
        <taxon>Dikarya</taxon>
        <taxon>Basidiomycota</taxon>
        <taxon>Pucciniomycotina</taxon>
        <taxon>Pucciniomycetes</taxon>
        <taxon>Pucciniales</taxon>
        <taxon>Coleosporiaceae</taxon>
        <taxon>Cronartium</taxon>
    </lineage>
</organism>
<dbReference type="EMBL" id="MU167267">
    <property type="protein sequence ID" value="KAG0146034.1"/>
    <property type="molecule type" value="Genomic_DNA"/>
</dbReference>
<evidence type="ECO:0000313" key="2">
    <source>
        <dbReference type="Proteomes" id="UP000886653"/>
    </source>
</evidence>
<sequence>MSAAELRDPERDCDILVTPLSTTVWGVVAQHHGQGADATHRHLLSLTILDYNFYHRYQHISGCWTPLPSALNSNMANVKPPALSESGMHQSQTSGIIDDVNGHVGNHCFRT</sequence>
<keyword evidence="2" id="KW-1185">Reference proteome</keyword>
<evidence type="ECO:0000313" key="1">
    <source>
        <dbReference type="EMBL" id="KAG0146034.1"/>
    </source>
</evidence>
<gene>
    <name evidence="1" type="ORF">CROQUDRAFT_93222</name>
</gene>
<accession>A0A9P6TBU1</accession>
<reference evidence="1" key="1">
    <citation type="submission" date="2013-11" db="EMBL/GenBank/DDBJ databases">
        <title>Genome sequence of the fusiform rust pathogen reveals effectors for host alternation and coevolution with pine.</title>
        <authorList>
            <consortium name="DOE Joint Genome Institute"/>
            <person name="Smith K."/>
            <person name="Pendleton A."/>
            <person name="Kubisiak T."/>
            <person name="Anderson C."/>
            <person name="Salamov A."/>
            <person name="Aerts A."/>
            <person name="Riley R."/>
            <person name="Clum A."/>
            <person name="Lindquist E."/>
            <person name="Ence D."/>
            <person name="Campbell M."/>
            <person name="Kronenberg Z."/>
            <person name="Feau N."/>
            <person name="Dhillon B."/>
            <person name="Hamelin R."/>
            <person name="Burleigh J."/>
            <person name="Smith J."/>
            <person name="Yandell M."/>
            <person name="Nelson C."/>
            <person name="Grigoriev I."/>
            <person name="Davis J."/>
        </authorList>
    </citation>
    <scope>NUCLEOTIDE SEQUENCE</scope>
    <source>
        <strain evidence="1">G11</strain>
    </source>
</reference>
<name>A0A9P6TBU1_9BASI</name>
<dbReference type="Proteomes" id="UP000886653">
    <property type="component" value="Unassembled WGS sequence"/>
</dbReference>